<dbReference type="Proteomes" id="UP000533953">
    <property type="component" value="Unassembled WGS sequence"/>
</dbReference>
<evidence type="ECO:0000313" key="3">
    <source>
        <dbReference type="EMBL" id="MBC1491383.1"/>
    </source>
</evidence>
<feature type="chain" id="PRO_5031362445" evidence="1">
    <location>
        <begin position="26"/>
        <end position="172"/>
    </location>
</feature>
<comment type="caution">
    <text evidence="3">The sequence shown here is derived from an EMBL/GenBank/DDBJ whole genome shotgun (WGS) entry which is preliminary data.</text>
</comment>
<dbReference type="AlphaFoldDB" id="A0A7X0XCH0"/>
<dbReference type="RefSeq" id="WP_185402122.1">
    <property type="nucleotide sequence ID" value="NZ_JAARQU010000001.1"/>
</dbReference>
<accession>A0A7X0XCH0</accession>
<feature type="signal peptide" evidence="1">
    <location>
        <begin position="1"/>
        <end position="25"/>
    </location>
</feature>
<dbReference type="Pfam" id="PF08239">
    <property type="entry name" value="SH3_3"/>
    <property type="match status" value="1"/>
</dbReference>
<dbReference type="Gene3D" id="2.30.30.40">
    <property type="entry name" value="SH3 Domains"/>
    <property type="match status" value="1"/>
</dbReference>
<dbReference type="EMBL" id="JAASTX010000006">
    <property type="protein sequence ID" value="MBC1491383.1"/>
    <property type="molecule type" value="Genomic_DNA"/>
</dbReference>
<dbReference type="InterPro" id="IPR003646">
    <property type="entry name" value="SH3-like_bac-type"/>
</dbReference>
<evidence type="ECO:0000256" key="1">
    <source>
        <dbReference type="SAM" id="SignalP"/>
    </source>
</evidence>
<proteinExistence type="predicted"/>
<evidence type="ECO:0000313" key="4">
    <source>
        <dbReference type="Proteomes" id="UP000533953"/>
    </source>
</evidence>
<gene>
    <name evidence="3" type="ORF">HCI99_06045</name>
</gene>
<keyword evidence="1" id="KW-0732">Signal</keyword>
<reference evidence="3 4" key="1">
    <citation type="submission" date="2020-03" db="EMBL/GenBank/DDBJ databases">
        <title>Soil Listeria distribution.</title>
        <authorList>
            <person name="Liao J."/>
            <person name="Wiedmann M."/>
        </authorList>
    </citation>
    <scope>NUCLEOTIDE SEQUENCE [LARGE SCALE GENOMIC DNA]</scope>
    <source>
        <strain evidence="3 4">FSL L7-1547</strain>
    </source>
</reference>
<organism evidence="3 4">
    <name type="scientific">Listeria booriae</name>
    <dbReference type="NCBI Taxonomy" id="1552123"/>
    <lineage>
        <taxon>Bacteria</taxon>
        <taxon>Bacillati</taxon>
        <taxon>Bacillota</taxon>
        <taxon>Bacilli</taxon>
        <taxon>Bacillales</taxon>
        <taxon>Listeriaceae</taxon>
        <taxon>Listeria</taxon>
    </lineage>
</organism>
<evidence type="ECO:0000259" key="2">
    <source>
        <dbReference type="Pfam" id="PF08239"/>
    </source>
</evidence>
<name>A0A7X0XCH0_9LIST</name>
<sequence length="172" mass="19033">MKKIILVCLTAVLVFATPFATIAQAAVLKEIVTQKQNIYSKPNARGSIVGYVYRGSVVKYDSLSKRTIYRKINGYLNTGYYLAPASTGTWRAAVVTASSLNLRTQPNASSKTITTLGGNEVIRVNTGAVKNGWYPVAYNRGGYWYWQGFVNSKYIIRVDGFSYDSLAQFTTL</sequence>
<protein>
    <submittedName>
        <fullName evidence="3">SH3 domain-containing protein</fullName>
    </submittedName>
</protein>
<feature type="domain" description="SH3b" evidence="2">
    <location>
        <begin position="98"/>
        <end position="155"/>
    </location>
</feature>